<dbReference type="OrthoDB" id="428159at2759"/>
<dbReference type="EMBL" id="BMAO01037036">
    <property type="protein sequence ID" value="GFR14881.1"/>
    <property type="molecule type" value="Genomic_DNA"/>
</dbReference>
<accession>A0A8X6H0B4</accession>
<evidence type="ECO:0000313" key="1">
    <source>
        <dbReference type="EMBL" id="GFR14881.1"/>
    </source>
</evidence>
<reference evidence="1" key="1">
    <citation type="submission" date="2020-07" db="EMBL/GenBank/DDBJ databases">
        <title>Multicomponent nature underlies the extraordinary mechanical properties of spider dragline silk.</title>
        <authorList>
            <person name="Kono N."/>
            <person name="Nakamura H."/>
            <person name="Mori M."/>
            <person name="Yoshida Y."/>
            <person name="Ohtoshi R."/>
            <person name="Malay A.D."/>
            <person name="Moran D.A.P."/>
            <person name="Tomita M."/>
            <person name="Numata K."/>
            <person name="Arakawa K."/>
        </authorList>
    </citation>
    <scope>NUCLEOTIDE SEQUENCE</scope>
</reference>
<proteinExistence type="predicted"/>
<organism evidence="1 2">
    <name type="scientific">Trichonephila clavata</name>
    <name type="common">Joro spider</name>
    <name type="synonym">Nephila clavata</name>
    <dbReference type="NCBI Taxonomy" id="2740835"/>
    <lineage>
        <taxon>Eukaryota</taxon>
        <taxon>Metazoa</taxon>
        <taxon>Ecdysozoa</taxon>
        <taxon>Arthropoda</taxon>
        <taxon>Chelicerata</taxon>
        <taxon>Arachnida</taxon>
        <taxon>Araneae</taxon>
        <taxon>Araneomorphae</taxon>
        <taxon>Entelegynae</taxon>
        <taxon>Araneoidea</taxon>
        <taxon>Nephilidae</taxon>
        <taxon>Trichonephila</taxon>
    </lineage>
</organism>
<gene>
    <name evidence="1" type="ORF">TNCT_518721</name>
</gene>
<keyword evidence="2" id="KW-1185">Reference proteome</keyword>
<evidence type="ECO:0000313" key="2">
    <source>
        <dbReference type="Proteomes" id="UP000887116"/>
    </source>
</evidence>
<dbReference type="Proteomes" id="UP000887116">
    <property type="component" value="Unassembled WGS sequence"/>
</dbReference>
<feature type="non-terminal residue" evidence="1">
    <location>
        <position position="132"/>
    </location>
</feature>
<dbReference type="AlphaFoldDB" id="A0A8X6H0B4"/>
<protein>
    <submittedName>
        <fullName evidence="1">PX domain-containing protein</fullName>
    </submittedName>
</protein>
<comment type="caution">
    <text evidence="1">The sequence shown here is derived from an EMBL/GenBank/DDBJ whole genome shotgun (WGS) entry which is preliminary data.</text>
</comment>
<name>A0A8X6H0B4_TRICU</name>
<sequence length="132" mass="15108">LLKVESLSLYWNPKCPTNTLVKAQLNSEGWKTLLRKGLATFSINGEDFDFIVKPVSLKTKMILNKSKEAKVPKLLLDFVLQDAASQLSREQVTLPYHLRPSRLSYNELCEIEYRCCILAIADSIHPLVFRNQ</sequence>